<evidence type="ECO:0000313" key="1">
    <source>
        <dbReference type="EMBL" id="KAH3802124.1"/>
    </source>
</evidence>
<sequence>MKICTVEFAGVKFKLGNVKSGKENIQVVESMLRKYLKHAENVSKMVIFEETYSFTPDGLKASTRQQRLKTEKQRDVDHSKPTATFLNESTFNTEVVTKAEAGKRMITTYMAVNCTSLVLDRDIKVVIDSELYKSKQCSCTPHPCGSSSGQCDCREYCESIWVQFISHDGCKTDPPCVIREKVVQQCKREAEMAVVDWLVYYRDLLQAGDYVICFVTPGDIDAICIHLFALSWHWKREENAKFKNNVYVELQKPYGKSDIYNITALLELFEEFFKDNMIGCKIAIALCIGGNDFIPKCYQLSHDTVLKPMFDNLHFRKNLISFVNGKVQLNSELCIEFKKTLLCPKRLRHLKLSYDEVRAETIEKSQDESKGSCRTCDPRKWLPPRSSIERLGSLIQLQIEYLCTAGVHDAHLPIFLGSNCL</sequence>
<reference evidence="1" key="2">
    <citation type="submission" date="2020-11" db="EMBL/GenBank/DDBJ databases">
        <authorList>
            <person name="McCartney M.A."/>
            <person name="Auch B."/>
            <person name="Kono T."/>
            <person name="Mallez S."/>
            <person name="Becker A."/>
            <person name="Gohl D.M."/>
            <person name="Silverstein K.A.T."/>
            <person name="Koren S."/>
            <person name="Bechman K.B."/>
            <person name="Herman A."/>
            <person name="Abrahante J.E."/>
            <person name="Garbe J."/>
        </authorList>
    </citation>
    <scope>NUCLEOTIDE SEQUENCE</scope>
    <source>
        <strain evidence="1">Duluth1</strain>
        <tissue evidence="1">Whole animal</tissue>
    </source>
</reference>
<gene>
    <name evidence="1" type="ORF">DPMN_155793</name>
</gene>
<protein>
    <submittedName>
        <fullName evidence="1">Uncharacterized protein</fullName>
    </submittedName>
</protein>
<dbReference type="Proteomes" id="UP000828390">
    <property type="component" value="Unassembled WGS sequence"/>
</dbReference>
<comment type="caution">
    <text evidence="1">The sequence shown here is derived from an EMBL/GenBank/DDBJ whole genome shotgun (WGS) entry which is preliminary data.</text>
</comment>
<keyword evidence="2" id="KW-1185">Reference proteome</keyword>
<accession>A0A9D4FR15</accession>
<organism evidence="1 2">
    <name type="scientific">Dreissena polymorpha</name>
    <name type="common">Zebra mussel</name>
    <name type="synonym">Mytilus polymorpha</name>
    <dbReference type="NCBI Taxonomy" id="45954"/>
    <lineage>
        <taxon>Eukaryota</taxon>
        <taxon>Metazoa</taxon>
        <taxon>Spiralia</taxon>
        <taxon>Lophotrochozoa</taxon>
        <taxon>Mollusca</taxon>
        <taxon>Bivalvia</taxon>
        <taxon>Autobranchia</taxon>
        <taxon>Heteroconchia</taxon>
        <taxon>Euheterodonta</taxon>
        <taxon>Imparidentia</taxon>
        <taxon>Neoheterodontei</taxon>
        <taxon>Myida</taxon>
        <taxon>Dreissenoidea</taxon>
        <taxon>Dreissenidae</taxon>
        <taxon>Dreissena</taxon>
    </lineage>
</organism>
<evidence type="ECO:0000313" key="2">
    <source>
        <dbReference type="Proteomes" id="UP000828390"/>
    </source>
</evidence>
<dbReference type="AlphaFoldDB" id="A0A9D4FR15"/>
<name>A0A9D4FR15_DREPO</name>
<proteinExistence type="predicted"/>
<reference evidence="1" key="1">
    <citation type="journal article" date="2019" name="bioRxiv">
        <title>The Genome of the Zebra Mussel, Dreissena polymorpha: A Resource for Invasive Species Research.</title>
        <authorList>
            <person name="McCartney M.A."/>
            <person name="Auch B."/>
            <person name="Kono T."/>
            <person name="Mallez S."/>
            <person name="Zhang Y."/>
            <person name="Obille A."/>
            <person name="Becker A."/>
            <person name="Abrahante J.E."/>
            <person name="Garbe J."/>
            <person name="Badalamenti J.P."/>
            <person name="Herman A."/>
            <person name="Mangelson H."/>
            <person name="Liachko I."/>
            <person name="Sullivan S."/>
            <person name="Sone E.D."/>
            <person name="Koren S."/>
            <person name="Silverstein K.A.T."/>
            <person name="Beckman K.B."/>
            <person name="Gohl D.M."/>
        </authorList>
    </citation>
    <scope>NUCLEOTIDE SEQUENCE</scope>
    <source>
        <strain evidence="1">Duluth1</strain>
        <tissue evidence="1">Whole animal</tissue>
    </source>
</reference>
<dbReference type="EMBL" id="JAIWYP010000007">
    <property type="protein sequence ID" value="KAH3802124.1"/>
    <property type="molecule type" value="Genomic_DNA"/>
</dbReference>